<evidence type="ECO:0000313" key="4">
    <source>
        <dbReference type="Proteomes" id="UP001565368"/>
    </source>
</evidence>
<dbReference type="Proteomes" id="UP001565368">
    <property type="component" value="Unassembled WGS sequence"/>
</dbReference>
<comment type="caution">
    <text evidence="3">The sequence shown here is derived from an EMBL/GenBank/DDBJ whole genome shotgun (WGS) entry which is preliminary data.</text>
</comment>
<dbReference type="RefSeq" id="XP_069206279.1">
    <property type="nucleotide sequence ID" value="XM_069356438.1"/>
</dbReference>
<dbReference type="GeneID" id="95989077"/>
<feature type="signal peptide" evidence="2">
    <location>
        <begin position="1"/>
        <end position="17"/>
    </location>
</feature>
<protein>
    <recommendedName>
        <fullName evidence="5">Phospholipase C</fullName>
    </recommendedName>
</protein>
<dbReference type="PANTHER" id="PTHR31956">
    <property type="entry name" value="NON-SPECIFIC PHOSPHOLIPASE C4-RELATED"/>
    <property type="match status" value="1"/>
</dbReference>
<reference evidence="3 4" key="1">
    <citation type="submission" date="2023-08" db="EMBL/GenBank/DDBJ databases">
        <title>Annotated Genome Sequence of Vanrija albida AlHP1.</title>
        <authorList>
            <person name="Herzog R."/>
        </authorList>
    </citation>
    <scope>NUCLEOTIDE SEQUENCE [LARGE SCALE GENOMIC DNA]</scope>
    <source>
        <strain evidence="3 4">AlHP1</strain>
    </source>
</reference>
<name>A0ABR3PV36_9TREE</name>
<dbReference type="Pfam" id="PF04185">
    <property type="entry name" value="Phosphoesterase"/>
    <property type="match status" value="1"/>
</dbReference>
<dbReference type="PANTHER" id="PTHR31956:SF1">
    <property type="entry name" value="NON-SPECIFIC PHOSPHOLIPASE C1"/>
    <property type="match status" value="1"/>
</dbReference>
<dbReference type="CDD" id="cd16014">
    <property type="entry name" value="PLC"/>
    <property type="match status" value="1"/>
</dbReference>
<feature type="chain" id="PRO_5045085438" description="Phospholipase C" evidence="2">
    <location>
        <begin position="18"/>
        <end position="634"/>
    </location>
</feature>
<keyword evidence="4" id="KW-1185">Reference proteome</keyword>
<keyword evidence="2" id="KW-0732">Signal</keyword>
<dbReference type="InterPro" id="IPR007312">
    <property type="entry name" value="Phosphoesterase"/>
</dbReference>
<dbReference type="Gene3D" id="3.40.720.10">
    <property type="entry name" value="Alkaline Phosphatase, subunit A"/>
    <property type="match status" value="2"/>
</dbReference>
<proteinExistence type="predicted"/>
<evidence type="ECO:0000256" key="2">
    <source>
        <dbReference type="SAM" id="SignalP"/>
    </source>
</evidence>
<evidence type="ECO:0008006" key="5">
    <source>
        <dbReference type="Google" id="ProtNLM"/>
    </source>
</evidence>
<dbReference type="EMBL" id="JBBXJM010000006">
    <property type="protein sequence ID" value="KAL1406335.1"/>
    <property type="molecule type" value="Genomic_DNA"/>
</dbReference>
<accession>A0ABR3PV36</accession>
<gene>
    <name evidence="3" type="ORF">Q8F55_008034</name>
</gene>
<evidence type="ECO:0000256" key="1">
    <source>
        <dbReference type="ARBA" id="ARBA00022801"/>
    </source>
</evidence>
<keyword evidence="1" id="KW-0378">Hydrolase</keyword>
<sequence length="634" mass="68435">MASLLLSALVAASAVAAAPDARGGLASLDHIILFMQENRAFDHYFGTMAGVRGFGDPNAVIAKDTNKTSFYSPINTTNTKPAPPANVPYLLPWHFNHQGGNANDRYQCASAGSNGWTANHNAWDGGNNNKWASKNTPYSLGYYRREDTPFHWALAEGWTVADAYHESVISSTNPNRISWVGGTIGVLQSKAGLGGPSVDNYETPGCETAPDGSKYSCYPYKWKTLPEYLEAAGISWQVYQDRDNFDDNPLAWFDQFQRAPQNSSLAQKGLKFVGLSKFYADARNGTLPAVSFIVGPTALSEHTPYGPLDGAWLQQQVVNAITQGKAWDKSALVVSYDETGGWADHVLSPLPPTDTADEWINDPFTAGKGQQPVGPGFRVPFYVVSPYTRNGGVFSEVSSHESQILLVEKWAAAKGKGFHFADIGAWRRSHISDLTRIFDFSKADTSIPAYEPVRQATQDPKTGLYNGAATCAAKYGGGQPTVPYTQADGDAWVLEKGFKKVRGNPGEGHFYVLVCGKQALTFNANANMAQLHQVSDKYDDPSQRFVFHAVDATPNNTRFRLQPFGRAGVFIGSDGKAATSAEAAAIFTITDQSNGRGFSVDCVSGSAGGKPGYGNARCKVGDKLAGVQLFSVSY</sequence>
<evidence type="ECO:0000313" key="3">
    <source>
        <dbReference type="EMBL" id="KAL1406335.1"/>
    </source>
</evidence>
<organism evidence="3 4">
    <name type="scientific">Vanrija albida</name>
    <dbReference type="NCBI Taxonomy" id="181172"/>
    <lineage>
        <taxon>Eukaryota</taxon>
        <taxon>Fungi</taxon>
        <taxon>Dikarya</taxon>
        <taxon>Basidiomycota</taxon>
        <taxon>Agaricomycotina</taxon>
        <taxon>Tremellomycetes</taxon>
        <taxon>Trichosporonales</taxon>
        <taxon>Trichosporonaceae</taxon>
        <taxon>Vanrija</taxon>
    </lineage>
</organism>
<dbReference type="InterPro" id="IPR017850">
    <property type="entry name" value="Alkaline_phosphatase_core_sf"/>
</dbReference>